<name>A0A914ZVF2_PARUN</name>
<dbReference type="AlphaFoldDB" id="A0A914ZVF2"/>
<sequence length="60" mass="6957">MPTIIVKRCCDPSSSAVHPLYFMGFVFPFCPVISDVSEKRRSVIKFRQKKAYCQLFRPNS</sequence>
<organism evidence="2 3">
    <name type="scientific">Parascaris univalens</name>
    <name type="common">Nematode worm</name>
    <dbReference type="NCBI Taxonomy" id="6257"/>
    <lineage>
        <taxon>Eukaryota</taxon>
        <taxon>Metazoa</taxon>
        <taxon>Ecdysozoa</taxon>
        <taxon>Nematoda</taxon>
        <taxon>Chromadorea</taxon>
        <taxon>Rhabditida</taxon>
        <taxon>Spirurina</taxon>
        <taxon>Ascaridomorpha</taxon>
        <taxon>Ascaridoidea</taxon>
        <taxon>Ascarididae</taxon>
        <taxon>Parascaris</taxon>
    </lineage>
</organism>
<evidence type="ECO:0000313" key="2">
    <source>
        <dbReference type="Proteomes" id="UP000887569"/>
    </source>
</evidence>
<protein>
    <submittedName>
        <fullName evidence="3">Uncharacterized protein</fullName>
    </submittedName>
</protein>
<evidence type="ECO:0000256" key="1">
    <source>
        <dbReference type="SAM" id="Phobius"/>
    </source>
</evidence>
<keyword evidence="1" id="KW-1133">Transmembrane helix</keyword>
<proteinExistence type="predicted"/>
<reference evidence="3" key="1">
    <citation type="submission" date="2022-11" db="UniProtKB">
        <authorList>
            <consortium name="WormBaseParasite"/>
        </authorList>
    </citation>
    <scope>IDENTIFICATION</scope>
</reference>
<keyword evidence="2" id="KW-1185">Reference proteome</keyword>
<keyword evidence="1" id="KW-0812">Transmembrane</keyword>
<feature type="transmembrane region" description="Helical" evidence="1">
    <location>
        <begin position="20"/>
        <end position="37"/>
    </location>
</feature>
<dbReference type="WBParaSite" id="PgB30_g004_t01">
    <property type="protein sequence ID" value="PgB30_g004_t01"/>
    <property type="gene ID" value="PgB30_g004"/>
</dbReference>
<accession>A0A914ZVF2</accession>
<dbReference type="Proteomes" id="UP000887569">
    <property type="component" value="Unplaced"/>
</dbReference>
<keyword evidence="1" id="KW-0472">Membrane</keyword>
<evidence type="ECO:0000313" key="3">
    <source>
        <dbReference type="WBParaSite" id="PgB30_g004_t01"/>
    </source>
</evidence>